<feature type="signal peptide" evidence="1">
    <location>
        <begin position="1"/>
        <end position="21"/>
    </location>
</feature>
<dbReference type="Proteomes" id="UP000094893">
    <property type="component" value="Unassembled WGS sequence"/>
</dbReference>
<dbReference type="SUPFAM" id="SSF103515">
    <property type="entry name" value="Autotransporter"/>
    <property type="match status" value="1"/>
</dbReference>
<dbReference type="EMBL" id="LWSA01000051">
    <property type="protein sequence ID" value="OCX75058.1"/>
    <property type="molecule type" value="Genomic_DNA"/>
</dbReference>
<reference evidence="2 3" key="1">
    <citation type="journal article" date="2016" name="Int. J. Mol. Sci.">
        <title>Comparative genomics of the extreme acidophile Acidithiobacillus thiooxidans reveals intraspecific divergence and niche adaptation.</title>
        <authorList>
            <person name="Zhang X."/>
            <person name="Feng X."/>
            <person name="Tao J."/>
            <person name="Ma L."/>
            <person name="Xiao Y."/>
            <person name="Liang Y."/>
            <person name="Liu X."/>
            <person name="Yin H."/>
        </authorList>
    </citation>
    <scope>NUCLEOTIDE SEQUENCE [LARGE SCALE GENOMIC DNA]</scope>
    <source>
        <strain evidence="2 3">A02</strain>
    </source>
</reference>
<keyword evidence="1" id="KW-0732">Signal</keyword>
<proteinExistence type="predicted"/>
<name>A0A1C2INX2_ACITH</name>
<feature type="chain" id="PRO_5009838016" evidence="1">
    <location>
        <begin position="22"/>
        <end position="263"/>
    </location>
</feature>
<evidence type="ECO:0000256" key="1">
    <source>
        <dbReference type="SAM" id="SignalP"/>
    </source>
</evidence>
<sequence>MKTIALIGCAALGVFPVLAFASPLQHGLNYIGIYGEAIGTPDSYNSFNTQDFAQSFKSMKPAAGGNTSGGVGVVLNGISQDDVLLHLGFNYGFSPIIGDSNGNTINSGHSMAFNARLGKGFQFGHNLIVGPYIGYQYAQFKLGIGDNGTFGNATYNNNAIGGGLFLAMEPVQDLTLSAHAGYMVGISSNEKVNFSDLSVQPGGVPSANVFQVGSKLSYRFLPNVSGFVGVNYDRYLASKQFGPINVKTRVNSLRGMVGVAYNF</sequence>
<protein>
    <submittedName>
        <fullName evidence="2">Uncharacterized protein</fullName>
    </submittedName>
</protein>
<dbReference type="Gene3D" id="2.40.128.130">
    <property type="entry name" value="Autotransporter beta-domain"/>
    <property type="match status" value="1"/>
</dbReference>
<dbReference type="RefSeq" id="WP_024894459.1">
    <property type="nucleotide sequence ID" value="NZ_JABBDW010000306.1"/>
</dbReference>
<evidence type="ECO:0000313" key="2">
    <source>
        <dbReference type="EMBL" id="OCX75058.1"/>
    </source>
</evidence>
<organism evidence="2 3">
    <name type="scientific">Acidithiobacillus thiooxidans</name>
    <name type="common">Thiobacillus thiooxidans</name>
    <dbReference type="NCBI Taxonomy" id="930"/>
    <lineage>
        <taxon>Bacteria</taxon>
        <taxon>Pseudomonadati</taxon>
        <taxon>Pseudomonadota</taxon>
        <taxon>Acidithiobacillia</taxon>
        <taxon>Acidithiobacillales</taxon>
        <taxon>Acidithiobacillaceae</taxon>
        <taxon>Acidithiobacillus</taxon>
    </lineage>
</organism>
<accession>A0A1C2INX2</accession>
<dbReference type="InterPro" id="IPR036709">
    <property type="entry name" value="Autotransporte_beta_dom_sf"/>
</dbReference>
<gene>
    <name evidence="2" type="ORF">A6P07_04705</name>
</gene>
<dbReference type="AlphaFoldDB" id="A0A1C2INX2"/>
<comment type="caution">
    <text evidence="2">The sequence shown here is derived from an EMBL/GenBank/DDBJ whole genome shotgun (WGS) entry which is preliminary data.</text>
</comment>
<evidence type="ECO:0000313" key="3">
    <source>
        <dbReference type="Proteomes" id="UP000094893"/>
    </source>
</evidence>